<proteinExistence type="predicted"/>
<feature type="compositionally biased region" description="Polar residues" evidence="1">
    <location>
        <begin position="89"/>
        <end position="120"/>
    </location>
</feature>
<organism evidence="2 3">
    <name type="scientific">Rhizodiscina lignyota</name>
    <dbReference type="NCBI Taxonomy" id="1504668"/>
    <lineage>
        <taxon>Eukaryota</taxon>
        <taxon>Fungi</taxon>
        <taxon>Dikarya</taxon>
        <taxon>Ascomycota</taxon>
        <taxon>Pezizomycotina</taxon>
        <taxon>Dothideomycetes</taxon>
        <taxon>Pleosporomycetidae</taxon>
        <taxon>Aulographales</taxon>
        <taxon>Rhizodiscinaceae</taxon>
        <taxon>Rhizodiscina</taxon>
    </lineage>
</organism>
<dbReference type="Proteomes" id="UP000799772">
    <property type="component" value="Unassembled WGS sequence"/>
</dbReference>
<gene>
    <name evidence="2" type="ORF">NA57DRAFT_51885</name>
</gene>
<evidence type="ECO:0000313" key="2">
    <source>
        <dbReference type="EMBL" id="KAF2105107.1"/>
    </source>
</evidence>
<feature type="compositionally biased region" description="Polar residues" evidence="1">
    <location>
        <begin position="793"/>
        <end position="804"/>
    </location>
</feature>
<dbReference type="OrthoDB" id="10251048at2759"/>
<comment type="caution">
    <text evidence="2">The sequence shown here is derived from an EMBL/GenBank/DDBJ whole genome shotgun (WGS) entry which is preliminary data.</text>
</comment>
<feature type="compositionally biased region" description="Low complexity" evidence="1">
    <location>
        <begin position="771"/>
        <end position="785"/>
    </location>
</feature>
<reference evidence="2" key="1">
    <citation type="journal article" date="2020" name="Stud. Mycol.">
        <title>101 Dothideomycetes genomes: a test case for predicting lifestyles and emergence of pathogens.</title>
        <authorList>
            <person name="Haridas S."/>
            <person name="Albert R."/>
            <person name="Binder M."/>
            <person name="Bloem J."/>
            <person name="Labutti K."/>
            <person name="Salamov A."/>
            <person name="Andreopoulos B."/>
            <person name="Baker S."/>
            <person name="Barry K."/>
            <person name="Bills G."/>
            <person name="Bluhm B."/>
            <person name="Cannon C."/>
            <person name="Castanera R."/>
            <person name="Culley D."/>
            <person name="Daum C."/>
            <person name="Ezra D."/>
            <person name="Gonzalez J."/>
            <person name="Henrissat B."/>
            <person name="Kuo A."/>
            <person name="Liang C."/>
            <person name="Lipzen A."/>
            <person name="Lutzoni F."/>
            <person name="Magnuson J."/>
            <person name="Mondo S."/>
            <person name="Nolan M."/>
            <person name="Ohm R."/>
            <person name="Pangilinan J."/>
            <person name="Park H.-J."/>
            <person name="Ramirez L."/>
            <person name="Alfaro M."/>
            <person name="Sun H."/>
            <person name="Tritt A."/>
            <person name="Yoshinaga Y."/>
            <person name="Zwiers L.-H."/>
            <person name="Turgeon B."/>
            <person name="Goodwin S."/>
            <person name="Spatafora J."/>
            <person name="Crous P."/>
            <person name="Grigoriev I."/>
        </authorList>
    </citation>
    <scope>NUCLEOTIDE SEQUENCE</scope>
    <source>
        <strain evidence="2">CBS 133067</strain>
    </source>
</reference>
<dbReference type="AlphaFoldDB" id="A0A9P4IVD1"/>
<sequence>MSNKLTSGVRRRPRRRPHPRSTSQSSQVRQSASTPQPRSSSAANFSHIQITTRAPDSAPQPGRSTYIPEDWEDEIDSQWSEDRAVFKTPSYQATTSEIGSASVMSAPPSQTPVRVGTQTFADMARSGVRLPGKQGGDSDAGSPAPGESSGTVKLKPSGRARGGKAWKPLDLSTIEDTPDSDYEAQPNLSLLPSAPRANTGKARATAIDYGQDPSTMEPGSFGYQAFEEHKHHVTHVFGGMPPPRNYLDETVGEKENEVRFAFHPNGNVSAHRWDAKNYFWEELGIYVASNRHVFGELVNTELCCPPGQTPQDNLEFFKLAAKQVEHNPYEDLIAKSEMNEMGATEPAPSMKGGAGAAERPGFALHSLQTTRQDFRSFSSAGVATPPVAPAVPTLKNLQLHKQKRQPSLLPSALPTINPAMEDPFVAAPSSAQPPLPQEYHDGQSGMRIPRPPSMDPEFRFPPSHPVQYAATFTQPILERETPKPIHERVQQEEKMRLLSFFGSGNVNHPNAIEARDIIDHFALQFAPFNRAIPTQAGLNEPMSAPRAGMMAQAPLGLLQMGQAPPGFSIYDRPLDSTQAGPVVPQDHMAAMRDYLRRIDGMRAAEVAAAEEPRRTVMNDPLQTGRVAGTEHSMPQLDPRVAVATPLPPVVPWPIYERYDGRMYQAYEQQDVQAYQQTELPYEPVPNPSNLHRTSIAEPIEPRRVPPVHNDLEPDPAKGVWDAASLLKAREEENRDNYKRTLNGWWNSGTNKVGRLQANLDALLAGSQNLDRSLPPYSPSASRRPSVPGPIQPPSRNRNATQAGSATAPKLDAKKDPMNLLLMGVLENLDQYRRDKGHIREKVRDEAPEDEAAFAKEQQDYFAKFGTPADEQRGSSRSGVDSFFEAADVPSALGHSSFPASAVGKGPAGVQLGSFKEVMKGGSGRGLPKERK</sequence>
<feature type="region of interest" description="Disordered" evidence="1">
    <location>
        <begin position="770"/>
        <end position="813"/>
    </location>
</feature>
<protein>
    <submittedName>
        <fullName evidence="2">Uncharacterized protein</fullName>
    </submittedName>
</protein>
<evidence type="ECO:0000256" key="1">
    <source>
        <dbReference type="SAM" id="MobiDB-lite"/>
    </source>
</evidence>
<accession>A0A9P4IVD1</accession>
<dbReference type="EMBL" id="ML978121">
    <property type="protein sequence ID" value="KAF2105107.1"/>
    <property type="molecule type" value="Genomic_DNA"/>
</dbReference>
<feature type="compositionally biased region" description="Low complexity" evidence="1">
    <location>
        <begin position="20"/>
        <end position="34"/>
    </location>
</feature>
<feature type="region of interest" description="Disordered" evidence="1">
    <location>
        <begin position="1"/>
        <end position="201"/>
    </location>
</feature>
<feature type="compositionally biased region" description="Basic residues" evidence="1">
    <location>
        <begin position="9"/>
        <end position="19"/>
    </location>
</feature>
<name>A0A9P4IVD1_9PEZI</name>
<feature type="compositionally biased region" description="Polar residues" evidence="1">
    <location>
        <begin position="35"/>
        <end position="54"/>
    </location>
</feature>
<keyword evidence="3" id="KW-1185">Reference proteome</keyword>
<evidence type="ECO:0000313" key="3">
    <source>
        <dbReference type="Proteomes" id="UP000799772"/>
    </source>
</evidence>